<organism evidence="1 2">
    <name type="scientific">Lophiostoma macrostomum CBS 122681</name>
    <dbReference type="NCBI Taxonomy" id="1314788"/>
    <lineage>
        <taxon>Eukaryota</taxon>
        <taxon>Fungi</taxon>
        <taxon>Dikarya</taxon>
        <taxon>Ascomycota</taxon>
        <taxon>Pezizomycotina</taxon>
        <taxon>Dothideomycetes</taxon>
        <taxon>Pleosporomycetidae</taxon>
        <taxon>Pleosporales</taxon>
        <taxon>Lophiostomataceae</taxon>
        <taxon>Lophiostoma</taxon>
    </lineage>
</organism>
<gene>
    <name evidence="1" type="ORF">K491DRAFT_478787</name>
</gene>
<protein>
    <submittedName>
        <fullName evidence="1">Uncharacterized protein</fullName>
    </submittedName>
</protein>
<evidence type="ECO:0000313" key="2">
    <source>
        <dbReference type="Proteomes" id="UP000799324"/>
    </source>
</evidence>
<keyword evidence="2" id="KW-1185">Reference proteome</keyword>
<evidence type="ECO:0000313" key="1">
    <source>
        <dbReference type="EMBL" id="KAF2661135.1"/>
    </source>
</evidence>
<accession>A0A6A6TM51</accession>
<dbReference type="OrthoDB" id="2590867at2759"/>
<reference evidence="1" key="1">
    <citation type="journal article" date="2020" name="Stud. Mycol.">
        <title>101 Dothideomycetes genomes: a test case for predicting lifestyles and emergence of pathogens.</title>
        <authorList>
            <person name="Haridas S."/>
            <person name="Albert R."/>
            <person name="Binder M."/>
            <person name="Bloem J."/>
            <person name="Labutti K."/>
            <person name="Salamov A."/>
            <person name="Andreopoulos B."/>
            <person name="Baker S."/>
            <person name="Barry K."/>
            <person name="Bills G."/>
            <person name="Bluhm B."/>
            <person name="Cannon C."/>
            <person name="Castanera R."/>
            <person name="Culley D."/>
            <person name="Daum C."/>
            <person name="Ezra D."/>
            <person name="Gonzalez J."/>
            <person name="Henrissat B."/>
            <person name="Kuo A."/>
            <person name="Liang C."/>
            <person name="Lipzen A."/>
            <person name="Lutzoni F."/>
            <person name="Magnuson J."/>
            <person name="Mondo S."/>
            <person name="Nolan M."/>
            <person name="Ohm R."/>
            <person name="Pangilinan J."/>
            <person name="Park H.-J."/>
            <person name="Ramirez L."/>
            <person name="Alfaro M."/>
            <person name="Sun H."/>
            <person name="Tritt A."/>
            <person name="Yoshinaga Y."/>
            <person name="Zwiers L.-H."/>
            <person name="Turgeon B."/>
            <person name="Goodwin S."/>
            <person name="Spatafora J."/>
            <person name="Crous P."/>
            <person name="Grigoriev I."/>
        </authorList>
    </citation>
    <scope>NUCLEOTIDE SEQUENCE</scope>
    <source>
        <strain evidence="1">CBS 122681</strain>
    </source>
</reference>
<dbReference type="EMBL" id="MU004295">
    <property type="protein sequence ID" value="KAF2661135.1"/>
    <property type="molecule type" value="Genomic_DNA"/>
</dbReference>
<proteinExistence type="predicted"/>
<name>A0A6A6TM51_9PLEO</name>
<sequence>MTTGSAGAHAGSNAGDALRKGVGLVHGAGEAIRGNINAAVDSAAGEREGVTKNESIASRGIDEIEHGHHHDRCLRAHTIYSYTYQSSLLPSLPPYFSFASRRTLCFRM</sequence>
<dbReference type="Proteomes" id="UP000799324">
    <property type="component" value="Unassembled WGS sequence"/>
</dbReference>
<dbReference type="AlphaFoldDB" id="A0A6A6TM51"/>